<evidence type="ECO:0000313" key="3">
    <source>
        <dbReference type="EMBL" id="CAF9909425.1"/>
    </source>
</evidence>
<feature type="region of interest" description="Disordered" evidence="1">
    <location>
        <begin position="381"/>
        <end position="473"/>
    </location>
</feature>
<evidence type="ECO:0000259" key="2">
    <source>
        <dbReference type="Pfam" id="PF08101"/>
    </source>
</evidence>
<dbReference type="InterPro" id="IPR012965">
    <property type="entry name" value="Msb1/Mug8_dom"/>
</dbReference>
<reference evidence="3" key="1">
    <citation type="submission" date="2021-03" db="EMBL/GenBank/DDBJ databases">
        <authorList>
            <person name="Tagirdzhanova G."/>
        </authorList>
    </citation>
    <scope>NUCLEOTIDE SEQUENCE</scope>
</reference>
<feature type="compositionally biased region" description="Low complexity" evidence="1">
    <location>
        <begin position="948"/>
        <end position="961"/>
    </location>
</feature>
<dbReference type="Proteomes" id="UP000664169">
    <property type="component" value="Unassembled WGS sequence"/>
</dbReference>
<dbReference type="PANTHER" id="PTHR28093:SF1">
    <property type="entry name" value="MORPHOGENESIS-RELATED PROTEIN MSB1"/>
    <property type="match status" value="1"/>
</dbReference>
<gene>
    <name evidence="3" type="ORF">GOMPHAMPRED_006755</name>
</gene>
<comment type="caution">
    <text evidence="3">The sequence shown here is derived from an EMBL/GenBank/DDBJ whole genome shotgun (WGS) entry which is preliminary data.</text>
</comment>
<dbReference type="CDD" id="cd04401">
    <property type="entry name" value="RhoGAP_fMSB1"/>
    <property type="match status" value="1"/>
</dbReference>
<feature type="compositionally biased region" description="Acidic residues" evidence="1">
    <location>
        <begin position="383"/>
        <end position="392"/>
    </location>
</feature>
<feature type="compositionally biased region" description="Acidic residues" evidence="1">
    <location>
        <begin position="1151"/>
        <end position="1162"/>
    </location>
</feature>
<dbReference type="AlphaFoldDB" id="A0A8H3IAT6"/>
<feature type="region of interest" description="Disordered" evidence="1">
    <location>
        <begin position="704"/>
        <end position="1165"/>
    </location>
</feature>
<feature type="compositionally biased region" description="Polar residues" evidence="1">
    <location>
        <begin position="826"/>
        <end position="852"/>
    </location>
</feature>
<feature type="compositionally biased region" description="Polar residues" evidence="1">
    <location>
        <begin position="429"/>
        <end position="440"/>
    </location>
</feature>
<feature type="region of interest" description="Disordered" evidence="1">
    <location>
        <begin position="1"/>
        <end position="26"/>
    </location>
</feature>
<dbReference type="EMBL" id="CAJPDQ010000005">
    <property type="protein sequence ID" value="CAF9909425.1"/>
    <property type="molecule type" value="Genomic_DNA"/>
</dbReference>
<evidence type="ECO:0000313" key="4">
    <source>
        <dbReference type="Proteomes" id="UP000664169"/>
    </source>
</evidence>
<feature type="compositionally biased region" description="Basic and acidic residues" evidence="1">
    <location>
        <begin position="9"/>
        <end position="22"/>
    </location>
</feature>
<dbReference type="InterPro" id="IPR037508">
    <property type="entry name" value="Msb1/Mug8"/>
</dbReference>
<feature type="compositionally biased region" description="Low complexity" evidence="1">
    <location>
        <begin position="799"/>
        <end position="811"/>
    </location>
</feature>
<proteinExistence type="predicted"/>
<feature type="domain" description="Meiotically up-regulated protein Msb1/Mug8" evidence="2">
    <location>
        <begin position="41"/>
        <end position="526"/>
    </location>
</feature>
<organism evidence="3 4">
    <name type="scientific">Gomphillus americanus</name>
    <dbReference type="NCBI Taxonomy" id="1940652"/>
    <lineage>
        <taxon>Eukaryota</taxon>
        <taxon>Fungi</taxon>
        <taxon>Dikarya</taxon>
        <taxon>Ascomycota</taxon>
        <taxon>Pezizomycotina</taxon>
        <taxon>Lecanoromycetes</taxon>
        <taxon>OSLEUM clade</taxon>
        <taxon>Ostropomycetidae</taxon>
        <taxon>Ostropales</taxon>
        <taxon>Graphidaceae</taxon>
        <taxon>Gomphilloideae</taxon>
        <taxon>Gomphillus</taxon>
    </lineage>
</organism>
<name>A0A8H3IAT6_9LECA</name>
<keyword evidence="4" id="KW-1185">Reference proteome</keyword>
<feature type="compositionally biased region" description="Polar residues" evidence="1">
    <location>
        <begin position="888"/>
        <end position="906"/>
    </location>
</feature>
<evidence type="ECO:0000256" key="1">
    <source>
        <dbReference type="SAM" id="MobiDB-lite"/>
    </source>
</evidence>
<feature type="compositionally biased region" description="Basic and acidic residues" evidence="1">
    <location>
        <begin position="855"/>
        <end position="867"/>
    </location>
</feature>
<feature type="compositionally biased region" description="Basic and acidic residues" evidence="1">
    <location>
        <begin position="455"/>
        <end position="467"/>
    </location>
</feature>
<feature type="region of interest" description="Disordered" evidence="1">
    <location>
        <begin position="603"/>
        <end position="629"/>
    </location>
</feature>
<dbReference type="Pfam" id="PF08101">
    <property type="entry name" value="Msb1-Mug8_dom"/>
    <property type="match status" value="1"/>
</dbReference>
<dbReference type="PANTHER" id="PTHR28093">
    <property type="entry name" value="MORPHOGENESIS-RELATED PROTEIN MSB1"/>
    <property type="match status" value="1"/>
</dbReference>
<dbReference type="OrthoDB" id="3362494at2759"/>
<feature type="compositionally biased region" description="Basic and acidic residues" evidence="1">
    <location>
        <begin position="1140"/>
        <end position="1150"/>
    </location>
</feature>
<accession>A0A8H3IAT6</accession>
<sequence length="1188" mass="129218">MGVFSKVFKGKDGKKNDPKSKDLPQIPQKPTWIDAWTRTVIQPEELHDLLRNCTTELKARGLEVPFLFLPFRPASDLSATRTFIRNYFGPDSLKSDPPRGEQLLQELRLTEPLVIAGVMKWCWSRLPGGVVTWEAYELFKIGERGKHDFGTKHTISLSMADSDFAPDAFTTFIPITIGSGARSKIIFDFFDVLAAIVAHGKVNGFTGRKLSRYAAWWAFEFYDGASTFDSGYKTWVQAADATSHLFFAYLRSLSPGSAQGKTSILSLPRVLQHLLETTEYPPIAQAALQSQTAKVVITVDTVSPTPFALLRRAKHFQYREEDTVLRHFSDFDDPVAALTNECKRVLKSISSANDSTTAKHSTSLRDASWSRFEDIGFDTLSGEFDDADEPDESTLGKRGPSSGLMRSAASKTTDLGRPTTPSWADFMSSGFQEQVPNGNPSVLLPPDKALPHIGGRNDHSQHKRDDDSSLEPGELASISSFDLDDTFWWVWMTSLAGEETPQRKAAFGRCALVETKFGNQWIVMEEIVKGAAAVPNEGAYIAEKKSRFGFSTRRRLTRSKSTAKGALPRPEDALARSLTAVPMSSKVSIAPDQHARIQAAAAALQDRNRAHQQEEVPISPRRARRGDDVSVKTNSVLTLQPMIMSEAAPALQWASKYDKNNIRAKYLGDSFTGRGSNVSLLNGPTSTNPTADSLEVTANGVVASQNGPAQSEGNEREGLARKRTGSPEPRDEKAFVPASNQTLLEVLQNGPPNSQPYVDPRNYASGSAGKDTMPTVPERVASAPRTLPKDASSPPRDITAATAHDTPVAAAGSSANPIPRSKDTQETISPLPTNPEITSMQSIENQSTQLPAQQHIEKPSRKNDRAPSDIPVTNSAGIAAPISATAPALTQSPASKSNARPVSPETSRNKLQKKPTEKTGLRGFLGRRKREEPAKGNAAYKQPTSTSAVAAAKAALEAKAAMNNKGPEPPTRVTSKRFSTIAPKAETEPTLNAESIAVQQEDKDERPVPLPKDAPSDVLEPSRNNAPVDASQGPGKTQSIMEEEEKAEHEFRSFDQGPLQDVPAFIPPETPTTSDTPSRKGSVPYQEHDVSPLGETPPPSVVAANTEDENSAAANDRWAQIRKNAAERAGRIVPASPTEDQAKRSDLSKTDEEEGDSEGEETIESRVARIKARVAELTGNMDLPKQHR</sequence>
<protein>
    <recommendedName>
        <fullName evidence="2">Meiotically up-regulated protein Msb1/Mug8 domain-containing protein</fullName>
    </recommendedName>
</protein>